<name>A0A3B0Y2D6_9ZZZZ</name>
<organism evidence="3">
    <name type="scientific">hydrothermal vent metagenome</name>
    <dbReference type="NCBI Taxonomy" id="652676"/>
    <lineage>
        <taxon>unclassified sequences</taxon>
        <taxon>metagenomes</taxon>
        <taxon>ecological metagenomes</taxon>
    </lineage>
</organism>
<accession>A0A3B0Y2D6</accession>
<evidence type="ECO:0000259" key="2">
    <source>
        <dbReference type="Pfam" id="PF14341"/>
    </source>
</evidence>
<dbReference type="EMBL" id="UOFL01000049">
    <property type="protein sequence ID" value="VAW73891.1"/>
    <property type="molecule type" value="Genomic_DNA"/>
</dbReference>
<reference evidence="3" key="1">
    <citation type="submission" date="2018-06" db="EMBL/GenBank/DDBJ databases">
        <authorList>
            <person name="Zhirakovskaya E."/>
        </authorList>
    </citation>
    <scope>NUCLEOTIDE SEQUENCE</scope>
</reference>
<gene>
    <name evidence="3" type="ORF">MNBD_GAMMA12-3733</name>
</gene>
<evidence type="ECO:0000256" key="1">
    <source>
        <dbReference type="SAM" id="Phobius"/>
    </source>
</evidence>
<feature type="domain" description="Type 4 fimbrial biogenesis protein PilX N-terminal" evidence="2">
    <location>
        <begin position="19"/>
        <end position="68"/>
    </location>
</feature>
<keyword evidence="1" id="KW-0812">Transmembrane</keyword>
<feature type="transmembrane region" description="Helical" evidence="1">
    <location>
        <begin position="21"/>
        <end position="41"/>
    </location>
</feature>
<dbReference type="InterPro" id="IPR025746">
    <property type="entry name" value="PilX_N_dom"/>
</dbReference>
<dbReference type="Pfam" id="PF14341">
    <property type="entry name" value="PilX_N"/>
    <property type="match status" value="1"/>
</dbReference>
<protein>
    <recommendedName>
        <fullName evidence="2">Type 4 fimbrial biogenesis protein PilX N-terminal domain-containing protein</fullName>
    </recommendedName>
</protein>
<dbReference type="AlphaFoldDB" id="A0A3B0Y2D6"/>
<proteinExistence type="predicted"/>
<sequence>MIRIVLSSSMSVHAGSRQSGAVLIMSMLMLLVMTLIGITTMNTATLEEKMSANSMNNNISLQASESAVDAALSDTNNLVLALNSSTPISVSTSLGVTGVTSVATIKYLGSTIAPGFSFGNNQGTFSTYQFEAEGTGSVPAANATSVTVQGIYRIGPGGS</sequence>
<keyword evidence="1" id="KW-1133">Transmembrane helix</keyword>
<evidence type="ECO:0000313" key="3">
    <source>
        <dbReference type="EMBL" id="VAW73891.1"/>
    </source>
</evidence>
<keyword evidence="1" id="KW-0472">Membrane</keyword>